<proteinExistence type="predicted"/>
<dbReference type="AlphaFoldDB" id="M0W185"/>
<dbReference type="ExpressionAtlas" id="M0W185">
    <property type="expression patterns" value="baseline and differential"/>
</dbReference>
<name>M0W185_HORVV</name>
<dbReference type="PANTHER" id="PTHR34835:SF86">
    <property type="entry name" value="AMINOTRANSFERASE-LIKE PLANT MOBILE DOMAIN-CONTAINING PROTEIN"/>
    <property type="match status" value="1"/>
</dbReference>
<organism evidence="1 2">
    <name type="scientific">Hordeum vulgare subsp. vulgare</name>
    <name type="common">Domesticated barley</name>
    <dbReference type="NCBI Taxonomy" id="112509"/>
    <lineage>
        <taxon>Eukaryota</taxon>
        <taxon>Viridiplantae</taxon>
        <taxon>Streptophyta</taxon>
        <taxon>Embryophyta</taxon>
        <taxon>Tracheophyta</taxon>
        <taxon>Spermatophyta</taxon>
        <taxon>Magnoliopsida</taxon>
        <taxon>Liliopsida</taxon>
        <taxon>Poales</taxon>
        <taxon>Poaceae</taxon>
        <taxon>BOP clade</taxon>
        <taxon>Pooideae</taxon>
        <taxon>Triticodae</taxon>
        <taxon>Triticeae</taxon>
        <taxon>Hordeinae</taxon>
        <taxon>Hordeum</taxon>
    </lineage>
</organism>
<dbReference type="FunCoup" id="M0W185">
    <property type="interactions" value="3"/>
</dbReference>
<evidence type="ECO:0000313" key="2">
    <source>
        <dbReference type="Proteomes" id="UP000011116"/>
    </source>
</evidence>
<accession>M0W185</accession>
<reference evidence="1" key="3">
    <citation type="submission" date="2022-01" db="UniProtKB">
        <authorList>
            <consortium name="EnsemblPlants"/>
        </authorList>
    </citation>
    <scope>IDENTIFICATION</scope>
    <source>
        <strain evidence="1">subsp. vulgare</strain>
    </source>
</reference>
<reference evidence="2" key="1">
    <citation type="journal article" date="2012" name="Nature">
        <title>A physical, genetic and functional sequence assembly of the barley genome.</title>
        <authorList>
            <consortium name="The International Barley Genome Sequencing Consortium"/>
            <person name="Mayer K.F."/>
            <person name="Waugh R."/>
            <person name="Brown J.W."/>
            <person name="Schulman A."/>
            <person name="Langridge P."/>
            <person name="Platzer M."/>
            <person name="Fincher G.B."/>
            <person name="Muehlbauer G.J."/>
            <person name="Sato K."/>
            <person name="Close T.J."/>
            <person name="Wise R.P."/>
            <person name="Stein N."/>
        </authorList>
    </citation>
    <scope>NUCLEOTIDE SEQUENCE [LARGE SCALE GENOMIC DNA]</scope>
    <source>
        <strain evidence="2">cv. Morex</strain>
    </source>
</reference>
<dbReference type="Proteomes" id="UP000011116">
    <property type="component" value="Chromosome 5H"/>
</dbReference>
<dbReference type="PaxDb" id="4513-MLOC_39950.3"/>
<evidence type="ECO:0000313" key="1">
    <source>
        <dbReference type="EnsemblPlants" id="HORVU.MOREX.r3.5HG0512130.1.CDS1"/>
    </source>
</evidence>
<protein>
    <submittedName>
        <fullName evidence="1">Uncharacterized protein</fullName>
    </submittedName>
</protein>
<sequence>MDTNADLEELEAQNTELNEFNAVQGPIAVTSRISVQKLCNVFSQFNDFKKQLIRDIGFGGVLAIKTLPKLNLKFSSCLMEKVNPETREILIEDYRAIMFSSQDVSNVFGIPCGAKKISSYPTELSEACAEFKKFAEDMSDKGVHSLKAAEAILVKHLDAESRTLDIDMFKIASVIFVVGHMLCPSSKNEYTTVDYGGALSTTAEISEHNWAELVVEHLLAAVRKLKSDLHTRHSTIHLLGCHLFLHVWHALAHLLPF</sequence>
<dbReference type="OMA" id="HVWHALA"/>
<dbReference type="PANTHER" id="PTHR34835">
    <property type="entry name" value="OS07G0283600 PROTEIN-RELATED"/>
    <property type="match status" value="1"/>
</dbReference>
<dbReference type="STRING" id="112509.M0W185"/>
<dbReference type="InParanoid" id="M0W185"/>
<dbReference type="EnsemblPlants" id="HORVU.MOREX.r3.5HG0512130.1">
    <property type="protein sequence ID" value="HORVU.MOREX.r3.5HG0512130.1.CDS1"/>
    <property type="gene ID" value="HORVU.MOREX.r3.5HG0512130"/>
</dbReference>
<dbReference type="Gramene" id="HORVU.MOREX.r3.5HG0512130.1">
    <property type="protein sequence ID" value="HORVU.MOREX.r3.5HG0512130.1.CDS1"/>
    <property type="gene ID" value="HORVU.MOREX.r3.5HG0512130"/>
</dbReference>
<keyword evidence="2" id="KW-1185">Reference proteome</keyword>
<reference evidence="1" key="2">
    <citation type="submission" date="2020-10" db="EMBL/GenBank/DDBJ databases">
        <authorList>
            <person name="Scholz U."/>
            <person name="Mascher M."/>
            <person name="Fiebig A."/>
        </authorList>
    </citation>
    <scope>NUCLEOTIDE SEQUENCE [LARGE SCALE GENOMIC DNA]</scope>
    <source>
        <strain evidence="1">cv. Morex</strain>
    </source>
</reference>